<keyword evidence="2" id="KW-1185">Reference proteome</keyword>
<name>A0A177BX68_9PLEO</name>
<dbReference type="Gene3D" id="3.40.50.720">
    <property type="entry name" value="NAD(P)-binding Rossmann-like Domain"/>
    <property type="match status" value="1"/>
</dbReference>
<dbReference type="GeneID" id="28767208"/>
<dbReference type="EMBL" id="KV441560">
    <property type="protein sequence ID" value="OAG00013.1"/>
    <property type="molecule type" value="Genomic_DNA"/>
</dbReference>
<dbReference type="InParanoid" id="A0A177BX68"/>
<dbReference type="OrthoDB" id="542013at2759"/>
<dbReference type="Proteomes" id="UP000077069">
    <property type="component" value="Unassembled WGS sequence"/>
</dbReference>
<evidence type="ECO:0000313" key="1">
    <source>
        <dbReference type="EMBL" id="OAG00013.1"/>
    </source>
</evidence>
<protein>
    <submittedName>
        <fullName evidence="1">Uncharacterized protein</fullName>
    </submittedName>
</protein>
<gene>
    <name evidence="1" type="ORF">CC84DRAFT_1231370</name>
</gene>
<sequence>MGPDAELYIPEGAKTSEILGDPKRKDIVSRYALSKFMVHHCYHQLAASLRNSPTQDRSCVIFNMINLGWCETELSRTKPRPITERLSFAVMVWSAEKESRSYIHALAAGRESHG</sequence>
<feature type="non-terminal residue" evidence="1">
    <location>
        <position position="114"/>
    </location>
</feature>
<proteinExistence type="predicted"/>
<evidence type="ECO:0000313" key="2">
    <source>
        <dbReference type="Proteomes" id="UP000077069"/>
    </source>
</evidence>
<dbReference type="AlphaFoldDB" id="A0A177BX68"/>
<reference evidence="1 2" key="1">
    <citation type="submission" date="2016-05" db="EMBL/GenBank/DDBJ databases">
        <title>Comparative analysis of secretome profiles of manganese(II)-oxidizing ascomycete fungi.</title>
        <authorList>
            <consortium name="DOE Joint Genome Institute"/>
            <person name="Zeiner C.A."/>
            <person name="Purvine S.O."/>
            <person name="Zink E.M."/>
            <person name="Wu S."/>
            <person name="Pasa-Tolic L."/>
            <person name="Chaput D.L."/>
            <person name="Haridas S."/>
            <person name="Grigoriev I.V."/>
            <person name="Santelli C.M."/>
            <person name="Hansel C.M."/>
        </authorList>
    </citation>
    <scope>NUCLEOTIDE SEQUENCE [LARGE SCALE GENOMIC DNA]</scope>
    <source>
        <strain evidence="1 2">AP3s5-JAC2a</strain>
    </source>
</reference>
<accession>A0A177BX68</accession>
<dbReference type="STRING" id="1460663.A0A177BX68"/>
<organism evidence="1 2">
    <name type="scientific">Paraphaeosphaeria sporulosa</name>
    <dbReference type="NCBI Taxonomy" id="1460663"/>
    <lineage>
        <taxon>Eukaryota</taxon>
        <taxon>Fungi</taxon>
        <taxon>Dikarya</taxon>
        <taxon>Ascomycota</taxon>
        <taxon>Pezizomycotina</taxon>
        <taxon>Dothideomycetes</taxon>
        <taxon>Pleosporomycetidae</taxon>
        <taxon>Pleosporales</taxon>
        <taxon>Massarineae</taxon>
        <taxon>Didymosphaeriaceae</taxon>
        <taxon>Paraphaeosphaeria</taxon>
    </lineage>
</organism>
<dbReference type="RefSeq" id="XP_018030378.1">
    <property type="nucleotide sequence ID" value="XM_018183722.2"/>
</dbReference>